<dbReference type="RefSeq" id="WP_179462144.1">
    <property type="nucleotide sequence ID" value="NZ_JACBZX010000001.1"/>
</dbReference>
<keyword evidence="4" id="KW-1185">Reference proteome</keyword>
<dbReference type="AlphaFoldDB" id="A0A852X2L6"/>
<gene>
    <name evidence="3" type="ORF">BJY28_001147</name>
</gene>
<dbReference type="EMBL" id="JACBZX010000001">
    <property type="protein sequence ID" value="NYG36678.1"/>
    <property type="molecule type" value="Genomic_DNA"/>
</dbReference>
<protein>
    <recommendedName>
        <fullName evidence="5">PH domain-containing protein</fullName>
    </recommendedName>
</protein>
<feature type="transmembrane region" description="Helical" evidence="2">
    <location>
        <begin position="24"/>
        <end position="42"/>
    </location>
</feature>
<evidence type="ECO:0008006" key="5">
    <source>
        <dbReference type="Google" id="ProtNLM"/>
    </source>
</evidence>
<evidence type="ECO:0000313" key="3">
    <source>
        <dbReference type="EMBL" id="NYG36678.1"/>
    </source>
</evidence>
<organism evidence="3 4">
    <name type="scientific">Janibacter alkaliphilus</name>
    <dbReference type="NCBI Taxonomy" id="1069963"/>
    <lineage>
        <taxon>Bacteria</taxon>
        <taxon>Bacillati</taxon>
        <taxon>Actinomycetota</taxon>
        <taxon>Actinomycetes</taxon>
        <taxon>Micrococcales</taxon>
        <taxon>Intrasporangiaceae</taxon>
        <taxon>Janibacter</taxon>
    </lineage>
</organism>
<reference evidence="3 4" key="1">
    <citation type="submission" date="2020-07" db="EMBL/GenBank/DDBJ databases">
        <title>Sequencing the genomes of 1000 actinobacteria strains.</title>
        <authorList>
            <person name="Klenk H.-P."/>
        </authorList>
    </citation>
    <scope>NUCLEOTIDE SEQUENCE [LARGE SCALE GENOMIC DNA]</scope>
    <source>
        <strain evidence="3 4">DSM 24723</strain>
    </source>
</reference>
<dbReference type="Proteomes" id="UP000592181">
    <property type="component" value="Unassembled WGS sequence"/>
</dbReference>
<keyword evidence="2" id="KW-0472">Membrane</keyword>
<keyword evidence="2" id="KW-1133">Transmembrane helix</keyword>
<proteinExistence type="predicted"/>
<evidence type="ECO:0000256" key="2">
    <source>
        <dbReference type="SAM" id="Phobius"/>
    </source>
</evidence>
<evidence type="ECO:0000256" key="1">
    <source>
        <dbReference type="SAM" id="MobiDB-lite"/>
    </source>
</evidence>
<comment type="caution">
    <text evidence="3">The sequence shown here is derived from an EMBL/GenBank/DDBJ whole genome shotgun (WGS) entry which is preliminary data.</text>
</comment>
<sequence>MNGADQGGAPEPLVLRAANPRWTLVYLVVAVALVALSVAGIVLTEGALQVDLFLAALAVYVLVKAWRRRGSTLTVDADGLRTTELGASRSYAWADLLEVGWVAWSSASGVLVRPTGGRYDVPGPNAPERIITLPTHGRAGHAHARQQLRTWCERAGVPFTEHGADMELTAPPGSPFREEPRRRRRRG</sequence>
<accession>A0A852X2L6</accession>
<feature type="transmembrane region" description="Helical" evidence="2">
    <location>
        <begin position="48"/>
        <end position="66"/>
    </location>
</feature>
<feature type="region of interest" description="Disordered" evidence="1">
    <location>
        <begin position="162"/>
        <end position="187"/>
    </location>
</feature>
<evidence type="ECO:0000313" key="4">
    <source>
        <dbReference type="Proteomes" id="UP000592181"/>
    </source>
</evidence>
<keyword evidence="2" id="KW-0812">Transmembrane</keyword>
<name>A0A852X2L6_9MICO</name>